<protein>
    <recommendedName>
        <fullName evidence="8">Fe2OG dioxygenase domain-containing protein</fullName>
    </recommendedName>
</protein>
<evidence type="ECO:0000256" key="4">
    <source>
        <dbReference type="ARBA" id="ARBA00023002"/>
    </source>
</evidence>
<evidence type="ECO:0000256" key="3">
    <source>
        <dbReference type="ARBA" id="ARBA00022896"/>
    </source>
</evidence>
<dbReference type="Pfam" id="PF14226">
    <property type="entry name" value="DIOX_N"/>
    <property type="match status" value="1"/>
</dbReference>
<dbReference type="InterPro" id="IPR005123">
    <property type="entry name" value="Oxoglu/Fe-dep_dioxygenase_dom"/>
</dbReference>
<evidence type="ECO:0000256" key="6">
    <source>
        <dbReference type="RuleBase" id="RU003682"/>
    </source>
</evidence>
<evidence type="ECO:0000256" key="7">
    <source>
        <dbReference type="SAM" id="MobiDB-lite"/>
    </source>
</evidence>
<dbReference type="InterPro" id="IPR027443">
    <property type="entry name" value="IPNS-like_sf"/>
</dbReference>
<evidence type="ECO:0000256" key="5">
    <source>
        <dbReference type="ARBA" id="ARBA00023004"/>
    </source>
</evidence>
<dbReference type="InterPro" id="IPR026992">
    <property type="entry name" value="DIOX_N"/>
</dbReference>
<evidence type="ECO:0000259" key="8">
    <source>
        <dbReference type="PROSITE" id="PS51471"/>
    </source>
</evidence>
<name>A0A2P2Q6S0_RHIMU</name>
<reference evidence="9" key="1">
    <citation type="submission" date="2018-02" db="EMBL/GenBank/DDBJ databases">
        <title>Rhizophora mucronata_Transcriptome.</title>
        <authorList>
            <person name="Meera S.P."/>
            <person name="Sreeshan A."/>
            <person name="Augustine A."/>
        </authorList>
    </citation>
    <scope>NUCLEOTIDE SEQUENCE</scope>
    <source>
        <tissue evidence="9">Leaf</tissue>
    </source>
</reference>
<dbReference type="GO" id="GO:0031418">
    <property type="term" value="F:L-ascorbic acid binding"/>
    <property type="evidence" value="ECO:0007669"/>
    <property type="project" value="UniProtKB-KW"/>
</dbReference>
<keyword evidence="4 6" id="KW-0560">Oxidoreductase</keyword>
<keyword evidence="2 6" id="KW-0479">Metal-binding</keyword>
<comment type="similarity">
    <text evidence="1 6">Belongs to the iron/ascorbate-dependent oxidoreductase family.</text>
</comment>
<feature type="region of interest" description="Disordered" evidence="7">
    <location>
        <begin position="361"/>
        <end position="381"/>
    </location>
</feature>
<dbReference type="AlphaFoldDB" id="A0A2P2Q6S0"/>
<dbReference type="EMBL" id="GGEC01082182">
    <property type="protein sequence ID" value="MBX62666.1"/>
    <property type="molecule type" value="Transcribed_RNA"/>
</dbReference>
<dbReference type="Gene3D" id="2.60.120.330">
    <property type="entry name" value="B-lactam Antibiotic, Isopenicillin N Synthase, Chain"/>
    <property type="match status" value="1"/>
</dbReference>
<feature type="compositionally biased region" description="Basic and acidic residues" evidence="7">
    <location>
        <begin position="371"/>
        <end position="381"/>
    </location>
</feature>
<dbReference type="PRINTS" id="PR00682">
    <property type="entry name" value="IPNSYNTHASE"/>
</dbReference>
<dbReference type="InterPro" id="IPR050295">
    <property type="entry name" value="Plant_2OG-oxidoreductases"/>
</dbReference>
<dbReference type="InterPro" id="IPR044861">
    <property type="entry name" value="IPNS-like_FE2OG_OXY"/>
</dbReference>
<sequence>MATVHLQPAAASADEEILASVASVQELVKEATISIPKQYLRQHDHRDTLTSPTAQIPTIDFNLLVTSDVELQKLHSACQQWGFFQLVNHGISSSLMDKLRHEIDEFYKLPLEEKLKYKLKPGIAEGYGAIDRPGDQRDWGDRFLMITNPIHKRKPHLFPKLPSSLRDFLDCYILELQRVAMKLLGIMAKALNLELTEMEEMFENGLQSVRLTYYPPCPQPDLVLGLPPHSDGTGITILHQLNGVDGLQIKKDGFWIPINFLPGALVVNVGDIAEIWSNGIYKSAEHRVTINSNNERISLAFFVNPKLEVEVGPSNSLINAQNPPLFRRIGMEKFVKELISQKLDGKAYLDQMRIKPSEETTFRDGTQQHSYDQEPTYKYDI</sequence>
<evidence type="ECO:0000313" key="9">
    <source>
        <dbReference type="EMBL" id="MBX62666.1"/>
    </source>
</evidence>
<dbReference type="GO" id="GO:0016491">
    <property type="term" value="F:oxidoreductase activity"/>
    <property type="evidence" value="ECO:0007669"/>
    <property type="project" value="UniProtKB-KW"/>
</dbReference>
<accession>A0A2P2Q6S0</accession>
<evidence type="ECO:0000256" key="2">
    <source>
        <dbReference type="ARBA" id="ARBA00022723"/>
    </source>
</evidence>
<organism evidence="9">
    <name type="scientific">Rhizophora mucronata</name>
    <name type="common">Asiatic mangrove</name>
    <dbReference type="NCBI Taxonomy" id="61149"/>
    <lineage>
        <taxon>Eukaryota</taxon>
        <taxon>Viridiplantae</taxon>
        <taxon>Streptophyta</taxon>
        <taxon>Embryophyta</taxon>
        <taxon>Tracheophyta</taxon>
        <taxon>Spermatophyta</taxon>
        <taxon>Magnoliopsida</taxon>
        <taxon>eudicotyledons</taxon>
        <taxon>Gunneridae</taxon>
        <taxon>Pentapetalae</taxon>
        <taxon>rosids</taxon>
        <taxon>fabids</taxon>
        <taxon>Malpighiales</taxon>
        <taxon>Rhizophoraceae</taxon>
        <taxon>Rhizophora</taxon>
    </lineage>
</organism>
<dbReference type="SUPFAM" id="SSF51197">
    <property type="entry name" value="Clavaminate synthase-like"/>
    <property type="match status" value="1"/>
</dbReference>
<dbReference type="PROSITE" id="PS51471">
    <property type="entry name" value="FE2OG_OXY"/>
    <property type="match status" value="1"/>
</dbReference>
<dbReference type="FunFam" id="2.60.120.330:FF:000001">
    <property type="entry name" value="Protein SRG1"/>
    <property type="match status" value="1"/>
</dbReference>
<keyword evidence="3" id="KW-0847">Vitamin C</keyword>
<feature type="domain" description="Fe2OG dioxygenase" evidence="8">
    <location>
        <begin position="205"/>
        <end position="305"/>
    </location>
</feature>
<evidence type="ECO:0000256" key="1">
    <source>
        <dbReference type="ARBA" id="ARBA00008056"/>
    </source>
</evidence>
<dbReference type="GO" id="GO:0046872">
    <property type="term" value="F:metal ion binding"/>
    <property type="evidence" value="ECO:0007669"/>
    <property type="project" value="UniProtKB-KW"/>
</dbReference>
<dbReference type="Pfam" id="PF03171">
    <property type="entry name" value="2OG-FeII_Oxy"/>
    <property type="match status" value="1"/>
</dbReference>
<keyword evidence="5 6" id="KW-0408">Iron</keyword>
<dbReference type="PANTHER" id="PTHR47991">
    <property type="entry name" value="OXOGLUTARATE/IRON-DEPENDENT DIOXYGENASE"/>
    <property type="match status" value="1"/>
</dbReference>
<proteinExistence type="inferred from homology"/>